<organism evidence="1 2">
    <name type="scientific">Neisseria musculi</name>
    <dbReference type="NCBI Taxonomy" id="1815583"/>
    <lineage>
        <taxon>Bacteria</taxon>
        <taxon>Pseudomonadati</taxon>
        <taxon>Pseudomonadota</taxon>
        <taxon>Betaproteobacteria</taxon>
        <taxon>Neisseriales</taxon>
        <taxon>Neisseriaceae</taxon>
        <taxon>Neisseria</taxon>
    </lineage>
</organism>
<name>A0ACD0ZNJ7_9NEIS</name>
<proteinExistence type="predicted"/>
<accession>A0ACD0ZNJ7</accession>
<sequence>MVRINMIAATLQNLTVAFGITLAAGLATVLGSVLVFVSKTPNPRILSFGLAFAGGAMVYVSLTEIFSKSQQSFTAVYGQSMGLAAATFAFLAGLGVIALIDRLVPNPHDTLDAHDPEFYEKSRHHIARVGLMTAFAITAHNFPEGLATFFATLENPAVGAPLALAIAVHNIPEGISIAAPVYFATRNKALTVAVCLVSGLAEPLGALLGYFVLKPFLSSAVFGSVFGLIAGVMVFLALDELLPAAKRYSDGHETVYGLTSGMSVIALSLVLFNW</sequence>
<dbReference type="Proteomes" id="UP000516412">
    <property type="component" value="Chromosome"/>
</dbReference>
<dbReference type="EMBL" id="CP060414">
    <property type="protein sequence ID" value="QNT59777.2"/>
    <property type="molecule type" value="Genomic_DNA"/>
</dbReference>
<reference evidence="1" key="1">
    <citation type="submission" date="2024-06" db="EMBL/GenBank/DDBJ databases">
        <title>Complete Genome Sequence of mouse commensal type strain Neisseria musculi.</title>
        <authorList>
            <person name="Thapa E."/>
            <person name="Aluvathingal J."/>
            <person name="Nadendla S."/>
            <person name="Mehta A."/>
            <person name="Tettelin H."/>
            <person name="Weyand N.J."/>
        </authorList>
    </citation>
    <scope>NUCLEOTIDE SEQUENCE</scope>
    <source>
        <strain evidence="1">NW831</strain>
    </source>
</reference>
<evidence type="ECO:0000313" key="1">
    <source>
        <dbReference type="EMBL" id="QNT59777.2"/>
    </source>
</evidence>
<gene>
    <name evidence="1" type="ORF">H7A79_1749</name>
</gene>
<protein>
    <submittedName>
        <fullName evidence="1">ZIP Zinc transporter family protein</fullName>
    </submittedName>
</protein>
<evidence type="ECO:0000313" key="2">
    <source>
        <dbReference type="Proteomes" id="UP000516412"/>
    </source>
</evidence>
<keyword evidence="2" id="KW-1185">Reference proteome</keyword>